<reference evidence="2" key="1">
    <citation type="submission" date="2018-04" db="EMBL/GenBank/DDBJ databases">
        <title>WGS assembly of Panicum hallii.</title>
        <authorList>
            <person name="Lovell J."/>
            <person name="Jenkins J."/>
            <person name="Lowry D."/>
            <person name="Mamidi S."/>
            <person name="Sreedasyam A."/>
            <person name="Weng X."/>
            <person name="Barry K."/>
            <person name="Bonette J."/>
            <person name="Campitelli B."/>
            <person name="Daum C."/>
            <person name="Gordon S."/>
            <person name="Gould B."/>
            <person name="Lipzen A."/>
            <person name="Macqueen A."/>
            <person name="Palacio-Mejia J."/>
            <person name="Plott C."/>
            <person name="Shakirov E."/>
            <person name="Shu S."/>
            <person name="Yoshinaga Y."/>
            <person name="Zane M."/>
            <person name="Rokhsar D."/>
            <person name="Grimwood J."/>
            <person name="Schmutz J."/>
            <person name="Juenger T."/>
        </authorList>
    </citation>
    <scope>NUCLEOTIDE SEQUENCE [LARGE SCALE GENOMIC DNA]</scope>
    <source>
        <strain evidence="2">FIL2</strain>
    </source>
</reference>
<name>A0A2T8I1T7_9POAL</name>
<gene>
    <name evidence="2" type="ORF">PAHAL_9G196500</name>
</gene>
<dbReference type="Gramene" id="PVH31637">
    <property type="protein sequence ID" value="PVH31637"/>
    <property type="gene ID" value="PAHAL_9G196500"/>
</dbReference>
<dbReference type="Proteomes" id="UP000243499">
    <property type="component" value="Chromosome 9"/>
</dbReference>
<feature type="region of interest" description="Disordered" evidence="1">
    <location>
        <begin position="51"/>
        <end position="89"/>
    </location>
</feature>
<feature type="compositionally biased region" description="Polar residues" evidence="1">
    <location>
        <begin position="129"/>
        <end position="142"/>
    </location>
</feature>
<evidence type="ECO:0000256" key="1">
    <source>
        <dbReference type="SAM" id="MobiDB-lite"/>
    </source>
</evidence>
<organism evidence="2">
    <name type="scientific">Panicum hallii</name>
    <dbReference type="NCBI Taxonomy" id="206008"/>
    <lineage>
        <taxon>Eukaryota</taxon>
        <taxon>Viridiplantae</taxon>
        <taxon>Streptophyta</taxon>
        <taxon>Embryophyta</taxon>
        <taxon>Tracheophyta</taxon>
        <taxon>Spermatophyta</taxon>
        <taxon>Magnoliopsida</taxon>
        <taxon>Liliopsida</taxon>
        <taxon>Poales</taxon>
        <taxon>Poaceae</taxon>
        <taxon>PACMAD clade</taxon>
        <taxon>Panicoideae</taxon>
        <taxon>Panicodae</taxon>
        <taxon>Paniceae</taxon>
        <taxon>Panicinae</taxon>
        <taxon>Panicum</taxon>
        <taxon>Panicum sect. Panicum</taxon>
    </lineage>
</organism>
<accession>A0A2T8I1T7</accession>
<proteinExistence type="predicted"/>
<protein>
    <submittedName>
        <fullName evidence="2">Uncharacterized protein</fullName>
    </submittedName>
</protein>
<dbReference type="AlphaFoldDB" id="A0A2T8I1T7"/>
<feature type="compositionally biased region" description="Basic and acidic residues" evidence="1">
    <location>
        <begin position="67"/>
        <end position="82"/>
    </location>
</feature>
<dbReference type="EMBL" id="CM008054">
    <property type="protein sequence ID" value="PVH31637.1"/>
    <property type="molecule type" value="Genomic_DNA"/>
</dbReference>
<feature type="region of interest" description="Disordered" evidence="1">
    <location>
        <begin position="120"/>
        <end position="144"/>
    </location>
</feature>
<evidence type="ECO:0000313" key="2">
    <source>
        <dbReference type="EMBL" id="PVH31637.1"/>
    </source>
</evidence>
<sequence>MNKYRNICGTAGRDWIFFRCIFIPSPSRETGARGGAEGDLGFADSNWRRAAASPRRIRASGNGDSGDSWREGAREGGEEERAGVWQGRRGRAEEIRRAVVGGWFAGGVLGLSPGALPHWSGAGAEERQASSQRPAASLQASSKVPCRQPCTLVAMVGS</sequence>